<evidence type="ECO:0000313" key="9">
    <source>
        <dbReference type="Proteomes" id="UP000253606"/>
    </source>
</evidence>
<dbReference type="InterPro" id="IPR002903">
    <property type="entry name" value="RsmH"/>
</dbReference>
<feature type="binding site" evidence="6">
    <location>
        <begin position="35"/>
        <end position="37"/>
    </location>
    <ligand>
        <name>S-adenosyl-L-methionine</name>
        <dbReference type="ChEBI" id="CHEBI:59789"/>
    </ligand>
</feature>
<dbReference type="PANTHER" id="PTHR11265">
    <property type="entry name" value="S-ADENOSYL-METHYLTRANSFERASE MRAW"/>
    <property type="match status" value="1"/>
</dbReference>
<feature type="binding site" evidence="6">
    <location>
        <position position="107"/>
    </location>
    <ligand>
        <name>S-adenosyl-L-methionine</name>
        <dbReference type="ChEBI" id="CHEBI:59789"/>
    </ligand>
</feature>
<sequence length="324" mass="35679">MAENPRHVPVLLEVAVRILNVRTGGTYVDATLGFAGHASAIAKALGPKGKLIGFDRDPEAFAFAKARLETLREELGEAMPEIVLHDVEFSLAADRLEAGSIDGLLADVGVSSMQLDEARRGFSFQADGNLDMRMNPRQGVTAEQVVNQFGEKELADLIYEFGEERRSRRIARAIVRARPITTTAELAKVVSGCAPPMKRERGKHVIHPATRTFQALRIYVNGELDELKALLDAAPRLLRPGGRLAVISFHSLEDRLVKDAFREGAQAGIYEVLTRKPLTAEQEEMDRNPRSRSAKLRAAEKLGISGFEKNKIGPGRPTAIQRRK</sequence>
<evidence type="ECO:0000256" key="5">
    <source>
        <dbReference type="ARBA" id="ARBA00022691"/>
    </source>
</evidence>
<keyword evidence="4 6" id="KW-0808">Transferase</keyword>
<dbReference type="Gene3D" id="1.10.150.170">
    <property type="entry name" value="Putative methyltransferase TM0872, insert domain"/>
    <property type="match status" value="1"/>
</dbReference>
<feature type="region of interest" description="Disordered" evidence="7">
    <location>
        <begin position="305"/>
        <end position="324"/>
    </location>
</feature>
<reference evidence="8 9" key="1">
    <citation type="journal article" date="2018" name="Front. Microbiol.">
        <title>Hydrolytic Capabilities as a Key to Environmental Success: Chitinolytic and Cellulolytic Acidobacteria From Acidic Sub-arctic Soils and Boreal Peatlands.</title>
        <authorList>
            <person name="Belova S.E."/>
            <person name="Ravin N.V."/>
            <person name="Pankratov T.A."/>
            <person name="Rakitin A.L."/>
            <person name="Ivanova A.A."/>
            <person name="Beletsky A.V."/>
            <person name="Mardanov A.V."/>
            <person name="Sinninghe Damste J.S."/>
            <person name="Dedysh S.N."/>
        </authorList>
    </citation>
    <scope>NUCLEOTIDE SEQUENCE [LARGE SCALE GENOMIC DNA]</scope>
    <source>
        <strain evidence="8 9">SBC82</strain>
    </source>
</reference>
<keyword evidence="9" id="KW-1185">Reference proteome</keyword>
<evidence type="ECO:0000256" key="6">
    <source>
        <dbReference type="HAMAP-Rule" id="MF_01007"/>
    </source>
</evidence>
<feature type="binding site" evidence="6">
    <location>
        <position position="55"/>
    </location>
    <ligand>
        <name>S-adenosyl-L-methionine</name>
        <dbReference type="ChEBI" id="CHEBI:59789"/>
    </ligand>
</feature>
<evidence type="ECO:0000256" key="7">
    <source>
        <dbReference type="SAM" id="MobiDB-lite"/>
    </source>
</evidence>
<evidence type="ECO:0000256" key="4">
    <source>
        <dbReference type="ARBA" id="ARBA00022679"/>
    </source>
</evidence>
<dbReference type="EC" id="2.1.1.199" evidence="6"/>
<dbReference type="Pfam" id="PF01795">
    <property type="entry name" value="Methyltransf_5"/>
    <property type="match status" value="1"/>
</dbReference>
<accession>A0A2Z5FVD9</accession>
<evidence type="ECO:0000256" key="3">
    <source>
        <dbReference type="ARBA" id="ARBA00022603"/>
    </source>
</evidence>
<feature type="binding site" evidence="6">
    <location>
        <position position="114"/>
    </location>
    <ligand>
        <name>S-adenosyl-L-methionine</name>
        <dbReference type="ChEBI" id="CHEBI:59789"/>
    </ligand>
</feature>
<comment type="similarity">
    <text evidence="1 6">Belongs to the methyltransferase superfamily. RsmH family.</text>
</comment>
<comment type="function">
    <text evidence="6">Specifically methylates the N4 position of cytidine in position 1402 (C1402) of 16S rRNA.</text>
</comment>
<dbReference type="InterPro" id="IPR029063">
    <property type="entry name" value="SAM-dependent_MTases_sf"/>
</dbReference>
<dbReference type="GO" id="GO:0071424">
    <property type="term" value="F:rRNA (cytosine-N4-)-methyltransferase activity"/>
    <property type="evidence" value="ECO:0007669"/>
    <property type="project" value="UniProtKB-UniRule"/>
</dbReference>
<evidence type="ECO:0000313" key="8">
    <source>
        <dbReference type="EMBL" id="AXC10853.1"/>
    </source>
</evidence>
<dbReference type="HAMAP" id="MF_01007">
    <property type="entry name" value="16SrRNA_methyltr_H"/>
    <property type="match status" value="1"/>
</dbReference>
<keyword evidence="5 6" id="KW-0949">S-adenosyl-L-methionine</keyword>
<gene>
    <name evidence="6" type="primary">rsmH</name>
    <name evidence="8" type="ORF">ACPOL_1507</name>
</gene>
<dbReference type="AlphaFoldDB" id="A0A2Z5FVD9"/>
<evidence type="ECO:0000256" key="2">
    <source>
        <dbReference type="ARBA" id="ARBA00022552"/>
    </source>
</evidence>
<dbReference type="GO" id="GO:0005737">
    <property type="term" value="C:cytoplasm"/>
    <property type="evidence" value="ECO:0007669"/>
    <property type="project" value="UniProtKB-SubCell"/>
</dbReference>
<keyword evidence="3 6" id="KW-0489">Methyltransferase</keyword>
<dbReference type="GO" id="GO:0070475">
    <property type="term" value="P:rRNA base methylation"/>
    <property type="evidence" value="ECO:0007669"/>
    <property type="project" value="UniProtKB-UniRule"/>
</dbReference>
<keyword evidence="2 6" id="KW-0698">rRNA processing</keyword>
<dbReference type="PANTHER" id="PTHR11265:SF0">
    <property type="entry name" value="12S RRNA N4-METHYLCYTIDINE METHYLTRANSFERASE"/>
    <property type="match status" value="1"/>
</dbReference>
<comment type="catalytic activity">
    <reaction evidence="6">
        <text>cytidine(1402) in 16S rRNA + S-adenosyl-L-methionine = N(4)-methylcytidine(1402) in 16S rRNA + S-adenosyl-L-homocysteine + H(+)</text>
        <dbReference type="Rhea" id="RHEA:42928"/>
        <dbReference type="Rhea" id="RHEA-COMP:10286"/>
        <dbReference type="Rhea" id="RHEA-COMP:10287"/>
        <dbReference type="ChEBI" id="CHEBI:15378"/>
        <dbReference type="ChEBI" id="CHEBI:57856"/>
        <dbReference type="ChEBI" id="CHEBI:59789"/>
        <dbReference type="ChEBI" id="CHEBI:74506"/>
        <dbReference type="ChEBI" id="CHEBI:82748"/>
        <dbReference type="EC" id="2.1.1.199"/>
    </reaction>
</comment>
<evidence type="ECO:0000256" key="1">
    <source>
        <dbReference type="ARBA" id="ARBA00010396"/>
    </source>
</evidence>
<name>A0A2Z5FVD9_9BACT</name>
<dbReference type="OrthoDB" id="9806637at2"/>
<dbReference type="RefSeq" id="WP_114206404.1">
    <property type="nucleotide sequence ID" value="NZ_CP030840.1"/>
</dbReference>
<dbReference type="SUPFAM" id="SSF81799">
    <property type="entry name" value="Putative methyltransferase TM0872, insert domain"/>
    <property type="match status" value="1"/>
</dbReference>
<dbReference type="KEGG" id="abas:ACPOL_1507"/>
<organism evidence="8 9">
    <name type="scientific">Acidisarcina polymorpha</name>
    <dbReference type="NCBI Taxonomy" id="2211140"/>
    <lineage>
        <taxon>Bacteria</taxon>
        <taxon>Pseudomonadati</taxon>
        <taxon>Acidobacteriota</taxon>
        <taxon>Terriglobia</taxon>
        <taxon>Terriglobales</taxon>
        <taxon>Acidobacteriaceae</taxon>
        <taxon>Acidisarcina</taxon>
    </lineage>
</organism>
<dbReference type="InterPro" id="IPR023397">
    <property type="entry name" value="SAM-dep_MeTrfase_MraW_recog"/>
</dbReference>
<feature type="binding site" evidence="6">
    <location>
        <position position="89"/>
    </location>
    <ligand>
        <name>S-adenosyl-L-methionine</name>
        <dbReference type="ChEBI" id="CHEBI:59789"/>
    </ligand>
</feature>
<dbReference type="Proteomes" id="UP000253606">
    <property type="component" value="Chromosome"/>
</dbReference>
<dbReference type="SUPFAM" id="SSF53335">
    <property type="entry name" value="S-adenosyl-L-methionine-dependent methyltransferases"/>
    <property type="match status" value="1"/>
</dbReference>
<protein>
    <recommendedName>
        <fullName evidence="6">Ribosomal RNA small subunit methyltransferase H</fullName>
        <ecNumber evidence="6">2.1.1.199</ecNumber>
    </recommendedName>
    <alternativeName>
        <fullName evidence="6">16S rRNA m(4)C1402 methyltransferase</fullName>
    </alternativeName>
    <alternativeName>
        <fullName evidence="6">rRNA (cytosine-N(4)-)-methyltransferase RsmH</fullName>
    </alternativeName>
</protein>
<comment type="subcellular location">
    <subcellularLocation>
        <location evidence="6">Cytoplasm</location>
    </subcellularLocation>
</comment>
<dbReference type="Gene3D" id="3.40.50.150">
    <property type="entry name" value="Vaccinia Virus protein VP39"/>
    <property type="match status" value="1"/>
</dbReference>
<dbReference type="EMBL" id="CP030840">
    <property type="protein sequence ID" value="AXC10853.1"/>
    <property type="molecule type" value="Genomic_DNA"/>
</dbReference>
<dbReference type="PIRSF" id="PIRSF004486">
    <property type="entry name" value="MraW"/>
    <property type="match status" value="1"/>
</dbReference>
<dbReference type="NCBIfam" id="TIGR00006">
    <property type="entry name" value="16S rRNA (cytosine(1402)-N(4))-methyltransferase RsmH"/>
    <property type="match status" value="1"/>
</dbReference>
<proteinExistence type="inferred from homology"/>
<keyword evidence="6" id="KW-0963">Cytoplasm</keyword>